<dbReference type="OrthoDB" id="9049620at2759"/>
<evidence type="ECO:0000259" key="6">
    <source>
        <dbReference type="PROSITE" id="PS50145"/>
    </source>
</evidence>
<feature type="region of interest" description="Disordered" evidence="5">
    <location>
        <begin position="300"/>
        <end position="342"/>
    </location>
</feature>
<evidence type="ECO:0000256" key="1">
    <source>
        <dbReference type="ARBA" id="ARBA00022723"/>
    </source>
</evidence>
<dbReference type="EMBL" id="RBNI01003750">
    <property type="protein sequence ID" value="RUP48069.1"/>
    <property type="molecule type" value="Genomic_DNA"/>
</dbReference>
<reference evidence="7 8" key="1">
    <citation type="journal article" date="2018" name="New Phytol.">
        <title>Phylogenomics of Endogonaceae and evolution of mycorrhizas within Mucoromycota.</title>
        <authorList>
            <person name="Chang Y."/>
            <person name="Desiro A."/>
            <person name="Na H."/>
            <person name="Sandor L."/>
            <person name="Lipzen A."/>
            <person name="Clum A."/>
            <person name="Barry K."/>
            <person name="Grigoriev I.V."/>
            <person name="Martin F.M."/>
            <person name="Stajich J.E."/>
            <person name="Smith M.E."/>
            <person name="Bonito G."/>
            <person name="Spatafora J.W."/>
        </authorList>
    </citation>
    <scope>NUCLEOTIDE SEQUENCE [LARGE SCALE GENOMIC DNA]</scope>
    <source>
        <strain evidence="7 8">GMNB39</strain>
    </source>
</reference>
<sequence>MPFPTYPPPPPLHRQWSWTFSCAINCCFPYPDRSSFTTEQASKFVRRQIGRLEVRCWFFELGCEWTGPFSDNHETNVNSQPKALLSSPPSQCPFQQIHCPNEVRGCADRPRRIDVPIHLETCPYELVSCPNNATACAAFLRKSIDTHERTCRSYQCDYAREGCVFVATRPEAIKHCDEYCGRLFAKIKELETKCEVLSRMVGEEQITEALEMNGMTGYVGRQPKRVKVVDQRVQEEQNGEDMIEKLLRESEADLPYDEHEDDVRSLSSLFPDRLDDNSEDEVMFIDNGQGVGHAQQAMVVEQSPPHKRSSRNNFLYPSSRSRVARAGPLSSADAPRGTVDGLEGDVVSISKTGALDAMASPPNTSLVVKPKPKWGAFFSPNSFQLSTTTTITTTSLGVAYSSQHQKRGPSAAPSSSPSPSTSLVRRRGSKNPPPTEVPDSMIPSLGQPPQLHVAAKPVPLQQETPGGDDDLFDDDDVIAIGSPSLARNTGPFDTPGDDGPLDSDARSDFEAPQGVVANTSNGPLPPINDPTLQSELSELGDDDQVIGVAMSPAVVTHQPIIRYHSQPQQQQQQQQQQQHRHYPRGQDRTHIAQHANAQYAQQGGHHNKGSVAAASSHAGGVPKRPMFVLASSYLGKWARNGSAGRSGSVDGGGTTPKDGDGEDSVDSPF</sequence>
<protein>
    <recommendedName>
        <fullName evidence="6">TRAF-type domain-containing protein</fullName>
    </recommendedName>
</protein>
<feature type="region of interest" description="Disordered" evidence="5">
    <location>
        <begin position="564"/>
        <end position="623"/>
    </location>
</feature>
<feature type="zinc finger region" description="TRAF-type" evidence="4">
    <location>
        <begin position="92"/>
        <end position="136"/>
    </location>
</feature>
<feature type="compositionally biased region" description="Acidic residues" evidence="5">
    <location>
        <begin position="660"/>
        <end position="669"/>
    </location>
</feature>
<keyword evidence="8" id="KW-1185">Reference proteome</keyword>
<dbReference type="Proteomes" id="UP000268093">
    <property type="component" value="Unassembled WGS sequence"/>
</dbReference>
<evidence type="ECO:0000256" key="4">
    <source>
        <dbReference type="PROSITE-ProRule" id="PRU00207"/>
    </source>
</evidence>
<dbReference type="PANTHER" id="PTHR10131">
    <property type="entry name" value="TNF RECEPTOR ASSOCIATED FACTOR"/>
    <property type="match status" value="1"/>
</dbReference>
<dbReference type="SUPFAM" id="SSF49599">
    <property type="entry name" value="TRAF domain-like"/>
    <property type="match status" value="1"/>
</dbReference>
<dbReference type="PROSITE" id="PS50145">
    <property type="entry name" value="ZF_TRAF"/>
    <property type="match status" value="1"/>
</dbReference>
<evidence type="ECO:0000256" key="2">
    <source>
        <dbReference type="ARBA" id="ARBA00022771"/>
    </source>
</evidence>
<feature type="region of interest" description="Disordered" evidence="5">
    <location>
        <begin position="639"/>
        <end position="669"/>
    </location>
</feature>
<feature type="compositionally biased region" description="Polar residues" evidence="5">
    <location>
        <begin position="311"/>
        <end position="321"/>
    </location>
</feature>
<feature type="region of interest" description="Disordered" evidence="5">
    <location>
        <begin position="481"/>
        <end position="535"/>
    </location>
</feature>
<keyword evidence="2 4" id="KW-0863">Zinc-finger</keyword>
<feature type="domain" description="TRAF-type" evidence="6">
    <location>
        <begin position="92"/>
        <end position="136"/>
    </location>
</feature>
<comment type="caution">
    <text evidence="7">The sequence shown here is derived from an EMBL/GenBank/DDBJ whole genome shotgun (WGS) entry which is preliminary data.</text>
</comment>
<dbReference type="PANTHER" id="PTHR10131:SF94">
    <property type="entry name" value="TNF RECEPTOR-ASSOCIATED FACTOR 4"/>
    <property type="match status" value="1"/>
</dbReference>
<feature type="compositionally biased region" description="Low complexity" evidence="5">
    <location>
        <begin position="409"/>
        <end position="420"/>
    </location>
</feature>
<dbReference type="InterPro" id="IPR001293">
    <property type="entry name" value="Znf_TRAF"/>
</dbReference>
<dbReference type="GO" id="GO:0008270">
    <property type="term" value="F:zinc ion binding"/>
    <property type="evidence" value="ECO:0007669"/>
    <property type="project" value="UniProtKB-KW"/>
</dbReference>
<accession>A0A433DB65</accession>
<proteinExistence type="predicted"/>
<feature type="compositionally biased region" description="Low complexity" evidence="5">
    <location>
        <begin position="566"/>
        <end position="577"/>
    </location>
</feature>
<keyword evidence="1 4" id="KW-0479">Metal-binding</keyword>
<dbReference type="AlphaFoldDB" id="A0A433DB65"/>
<evidence type="ECO:0000313" key="7">
    <source>
        <dbReference type="EMBL" id="RUP48069.1"/>
    </source>
</evidence>
<feature type="compositionally biased region" description="Low complexity" evidence="5">
    <location>
        <begin position="609"/>
        <end position="621"/>
    </location>
</feature>
<gene>
    <name evidence="7" type="ORF">BC936DRAFT_144999</name>
</gene>
<dbReference type="Gene3D" id="3.30.40.10">
    <property type="entry name" value="Zinc/RING finger domain, C3HC4 (zinc finger)"/>
    <property type="match status" value="1"/>
</dbReference>
<evidence type="ECO:0000313" key="8">
    <source>
        <dbReference type="Proteomes" id="UP000268093"/>
    </source>
</evidence>
<dbReference type="InterPro" id="IPR013083">
    <property type="entry name" value="Znf_RING/FYVE/PHD"/>
</dbReference>
<feature type="region of interest" description="Disordered" evidence="5">
    <location>
        <begin position="399"/>
        <end position="450"/>
    </location>
</feature>
<evidence type="ECO:0000256" key="3">
    <source>
        <dbReference type="ARBA" id="ARBA00022833"/>
    </source>
</evidence>
<keyword evidence="3 4" id="KW-0862">Zinc</keyword>
<evidence type="ECO:0000256" key="5">
    <source>
        <dbReference type="SAM" id="MobiDB-lite"/>
    </source>
</evidence>
<name>A0A433DB65_9FUNG</name>
<organism evidence="7 8">
    <name type="scientific">Jimgerdemannia flammicorona</name>
    <dbReference type="NCBI Taxonomy" id="994334"/>
    <lineage>
        <taxon>Eukaryota</taxon>
        <taxon>Fungi</taxon>
        <taxon>Fungi incertae sedis</taxon>
        <taxon>Mucoromycota</taxon>
        <taxon>Mucoromycotina</taxon>
        <taxon>Endogonomycetes</taxon>
        <taxon>Endogonales</taxon>
        <taxon>Endogonaceae</taxon>
        <taxon>Jimgerdemannia</taxon>
    </lineage>
</organism>